<dbReference type="Proteomes" id="UP001497623">
    <property type="component" value="Unassembled WGS sequence"/>
</dbReference>
<reference evidence="1 2" key="1">
    <citation type="submission" date="2024-05" db="EMBL/GenBank/DDBJ databases">
        <authorList>
            <person name="Wallberg A."/>
        </authorList>
    </citation>
    <scope>NUCLEOTIDE SEQUENCE [LARGE SCALE GENOMIC DNA]</scope>
</reference>
<keyword evidence="2" id="KW-1185">Reference proteome</keyword>
<gene>
    <name evidence="1" type="ORF">MNOR_LOCUS9794</name>
</gene>
<dbReference type="EMBL" id="CAXKWB010004801">
    <property type="protein sequence ID" value="CAL4075524.1"/>
    <property type="molecule type" value="Genomic_DNA"/>
</dbReference>
<comment type="caution">
    <text evidence="1">The sequence shown here is derived from an EMBL/GenBank/DDBJ whole genome shotgun (WGS) entry which is preliminary data.</text>
</comment>
<sequence length="199" mass="22879">MATFCIKHRESGKLINILNCDKNNENIKLTFIDDPRSISNNETHGKYGNILSCFDDFEDMAFGYYSDPRSRMKFSFIPVDREWGYLKHMASGKIVRPLGGSENPDDFTPLVVHEKACPGALFAIDQINDCFVHKSGKFVHPQSLMDKPTSESETGLILHHEKRRYIQFQIVSSYNTDQELFLNGNRMLLMHRGRRSLSV</sequence>
<evidence type="ECO:0000313" key="1">
    <source>
        <dbReference type="EMBL" id="CAL4075524.1"/>
    </source>
</evidence>
<organism evidence="1 2">
    <name type="scientific">Meganyctiphanes norvegica</name>
    <name type="common">Northern krill</name>
    <name type="synonym">Thysanopoda norvegica</name>
    <dbReference type="NCBI Taxonomy" id="48144"/>
    <lineage>
        <taxon>Eukaryota</taxon>
        <taxon>Metazoa</taxon>
        <taxon>Ecdysozoa</taxon>
        <taxon>Arthropoda</taxon>
        <taxon>Crustacea</taxon>
        <taxon>Multicrustacea</taxon>
        <taxon>Malacostraca</taxon>
        <taxon>Eumalacostraca</taxon>
        <taxon>Eucarida</taxon>
        <taxon>Euphausiacea</taxon>
        <taxon>Euphausiidae</taxon>
        <taxon>Meganyctiphanes</taxon>
    </lineage>
</organism>
<accession>A0AAV2QB68</accession>
<name>A0AAV2QB68_MEGNR</name>
<proteinExistence type="predicted"/>
<protein>
    <submittedName>
        <fullName evidence="1">Uncharacterized protein</fullName>
    </submittedName>
</protein>
<evidence type="ECO:0000313" key="2">
    <source>
        <dbReference type="Proteomes" id="UP001497623"/>
    </source>
</evidence>
<dbReference type="Gene3D" id="2.80.10.50">
    <property type="match status" value="1"/>
</dbReference>
<dbReference type="AlphaFoldDB" id="A0AAV2QB68"/>